<proteinExistence type="predicted"/>
<dbReference type="RefSeq" id="WP_342551293.1">
    <property type="nucleotide sequence ID" value="NZ_CP159992.1"/>
</dbReference>
<evidence type="ECO:0000313" key="2">
    <source>
        <dbReference type="EMBL" id="XCP97077.1"/>
    </source>
</evidence>
<feature type="region of interest" description="Disordered" evidence="1">
    <location>
        <begin position="291"/>
        <end position="310"/>
    </location>
</feature>
<name>A0AAU8NJE3_9BACL</name>
<dbReference type="AlphaFoldDB" id="A0AAU8NJE3"/>
<gene>
    <name evidence="2" type="ORF">ABXS70_10400</name>
</gene>
<reference evidence="2" key="1">
    <citation type="submission" date="2024-05" db="EMBL/GenBank/DDBJ databases">
        <title>Draft genome assemblies of 36 bacteria isolated from hibernating arctic ground squirrels.</title>
        <authorList>
            <person name="McKee H."/>
            <person name="Mullen L."/>
            <person name="Drown D.M."/>
            <person name="Duddleston K.N."/>
        </authorList>
    </citation>
    <scope>NUCLEOTIDE SEQUENCE</scope>
    <source>
        <strain evidence="2">AN1007</strain>
    </source>
</reference>
<evidence type="ECO:0000256" key="1">
    <source>
        <dbReference type="SAM" id="MobiDB-lite"/>
    </source>
</evidence>
<dbReference type="EMBL" id="CP159992">
    <property type="protein sequence ID" value="XCP97077.1"/>
    <property type="molecule type" value="Genomic_DNA"/>
</dbReference>
<dbReference type="Pfam" id="PF18934">
    <property type="entry name" value="DUF5682"/>
    <property type="match status" value="1"/>
</dbReference>
<protein>
    <submittedName>
        <fullName evidence="2">DUF5682 family protein</fullName>
    </submittedName>
</protein>
<sequence length="842" mass="95842">MDRLGQVQSADADGLLDAADLSQLQSLFEACVYNLNQRTVYFPIRHHSPACAHHLLRAIGEYQPDIILIEGPESGNPLISVLTDEATLPPVSLYYTYEDEHGREACYYPMLRYSPEYVALKEAHRLGIPAQFIDLDYRHVSRSNESLVETKPKEISIQDETLLAGSDFINRLCEKTNCRSFDELWEKVFEIGGLEKSTYEFVRDVFTYCTLSRMCYTPSRLIENGDLLRESHMMKRIKEAEEQYQRVLVITGGFHTYGLVTAIRQEEEDQLKVRTESKKNIARVNSLEKSDLPPAEAKMSRSTRKAATDTADVHQQMYPMVYTFAEADRLNGYASGMPYVYFYDQIWGQLLRSPSSPYRVTTLQVLSKLMRRLRDSEEHVSTSDAIEAYSMIQGLAQLRGKREGGVYELMDAARSSFIKGELTLATDKPLQELQLLLTGDAIGSVAPNAFHIPIVEDFKARCTAFKLQIRTTGQHKKVLDLYAKPEHRLLSQLFQCISYLVPEFAKRQAGPDWIAQRDMNLVRETWEYMYSSRIEARLIENSLYGGTLAGAAARKMEEQMQDIPDHHSGELASLMLRALLMGLQETALHLYDKVRAALRTDGHFLSLCSSLTILNRIHQHRRLLGLSDDPHLSDLVSEAYSNAVDKLQQLSRTNADEHEGIIQGLKLLAMLADSSEERFQDTAFRTHLDELLSDSKLPAQLEGVCIAIASGLGDRSRDEIVERARGYIRGTPEQTRQTALFLQGVFTAARDAFLYEDELLYELNSLIEQLSYDDFIAMIPELRLAFTYFTPMETSLIAERAAKLHQVKPDEMAIPALDEQLLIKYRTQDEALRKEFAAWKLI</sequence>
<organism evidence="2">
    <name type="scientific">Paenibacillus sp. AN1007</name>
    <dbReference type="NCBI Taxonomy" id="3151385"/>
    <lineage>
        <taxon>Bacteria</taxon>
        <taxon>Bacillati</taxon>
        <taxon>Bacillota</taxon>
        <taxon>Bacilli</taxon>
        <taxon>Bacillales</taxon>
        <taxon>Paenibacillaceae</taxon>
        <taxon>Paenibacillus</taxon>
    </lineage>
</organism>
<accession>A0AAU8NJE3</accession>
<dbReference type="InterPro" id="IPR043737">
    <property type="entry name" value="DUF5682"/>
</dbReference>